<dbReference type="InterPro" id="IPR036169">
    <property type="entry name" value="DXPR_C_sf"/>
</dbReference>
<evidence type="ECO:0000313" key="1">
    <source>
        <dbReference type="EMBL" id="PDY32150.1"/>
    </source>
</evidence>
<sequence>FDIEKTIYSTLEAHHSIANPDLETVLDADHWAREYANELLIRK</sequence>
<name>A0A2A7BI22_9BACI</name>
<evidence type="ECO:0000313" key="2">
    <source>
        <dbReference type="Proteomes" id="UP000220111"/>
    </source>
</evidence>
<proteinExistence type="predicted"/>
<keyword evidence="1" id="KW-0560">Oxidoreductase</keyword>
<dbReference type="SUPFAM" id="SSF69055">
    <property type="entry name" value="1-deoxy-D-xylulose-5-phosphate reductoisomerase, C-terminal domain"/>
    <property type="match status" value="1"/>
</dbReference>
<dbReference type="GO" id="GO:0030604">
    <property type="term" value="F:1-deoxy-D-xylulose-5-phosphate reductoisomerase activity"/>
    <property type="evidence" value="ECO:0007669"/>
    <property type="project" value="UniProtKB-EC"/>
</dbReference>
<organism evidence="1 2">
    <name type="scientific">Bacillus wiedmannii</name>
    <dbReference type="NCBI Taxonomy" id="1890302"/>
    <lineage>
        <taxon>Bacteria</taxon>
        <taxon>Bacillati</taxon>
        <taxon>Bacillota</taxon>
        <taxon>Bacilli</taxon>
        <taxon>Bacillales</taxon>
        <taxon>Bacillaceae</taxon>
        <taxon>Bacillus</taxon>
        <taxon>Bacillus cereus group</taxon>
    </lineage>
</organism>
<keyword evidence="1" id="KW-0413">Isomerase</keyword>
<feature type="non-terminal residue" evidence="1">
    <location>
        <position position="1"/>
    </location>
</feature>
<dbReference type="AlphaFoldDB" id="A0A2A7BI22"/>
<comment type="caution">
    <text evidence="1">The sequence shown here is derived from an EMBL/GenBank/DDBJ whole genome shotgun (WGS) entry which is preliminary data.</text>
</comment>
<dbReference type="Gene3D" id="1.10.1740.10">
    <property type="match status" value="1"/>
</dbReference>
<dbReference type="GO" id="GO:0016853">
    <property type="term" value="F:isomerase activity"/>
    <property type="evidence" value="ECO:0007669"/>
    <property type="project" value="UniProtKB-KW"/>
</dbReference>
<accession>A0A2A7BI22</accession>
<reference evidence="1 2" key="1">
    <citation type="submission" date="2017-09" db="EMBL/GenBank/DDBJ databases">
        <title>Large-scale bioinformatics analysis of Bacillus genomes uncovers conserved roles of natural products in bacterial physiology.</title>
        <authorList>
            <consortium name="Agbiome Team Llc"/>
            <person name="Bleich R.M."/>
            <person name="Grubbs K.J."/>
            <person name="Santa Maria K.C."/>
            <person name="Allen S.E."/>
            <person name="Farag S."/>
            <person name="Shank E.A."/>
            <person name="Bowers A."/>
        </authorList>
    </citation>
    <scope>NUCLEOTIDE SEQUENCE [LARGE SCALE GENOMIC DNA]</scope>
    <source>
        <strain evidence="1 2">AFS098222</strain>
    </source>
</reference>
<dbReference type="Proteomes" id="UP000220111">
    <property type="component" value="Unassembled WGS sequence"/>
</dbReference>
<gene>
    <name evidence="1" type="ORF">COO17_31330</name>
</gene>
<protein>
    <submittedName>
        <fullName evidence="1">1-deoxy-D-xylulose-5-phosphate reductoisomerase</fullName>
        <ecNumber evidence="1">1.1.1.267</ecNumber>
    </submittedName>
</protein>
<dbReference type="EC" id="1.1.1.267" evidence="1"/>
<dbReference type="EMBL" id="NVPQ01000267">
    <property type="protein sequence ID" value="PDY32150.1"/>
    <property type="molecule type" value="Genomic_DNA"/>
</dbReference>